<dbReference type="RefSeq" id="WP_343781163.1">
    <property type="nucleotide sequence ID" value="NZ_BAAACZ010000003.1"/>
</dbReference>
<evidence type="ECO:0000259" key="4">
    <source>
        <dbReference type="PROSITE" id="PS51371"/>
    </source>
</evidence>
<dbReference type="SMART" id="SM00116">
    <property type="entry name" value="CBS"/>
    <property type="match status" value="2"/>
</dbReference>
<evidence type="ECO:0000313" key="6">
    <source>
        <dbReference type="Proteomes" id="UP001500740"/>
    </source>
</evidence>
<dbReference type="PANTHER" id="PTHR43080:SF2">
    <property type="entry name" value="CBS DOMAIN-CONTAINING PROTEIN"/>
    <property type="match status" value="1"/>
</dbReference>
<dbReference type="PROSITE" id="PS51371">
    <property type="entry name" value="CBS"/>
    <property type="match status" value="2"/>
</dbReference>
<protein>
    <recommendedName>
        <fullName evidence="4">CBS domain-containing protein</fullName>
    </recommendedName>
</protein>
<proteinExistence type="predicted"/>
<evidence type="ECO:0000256" key="1">
    <source>
        <dbReference type="ARBA" id="ARBA00023122"/>
    </source>
</evidence>
<evidence type="ECO:0000256" key="2">
    <source>
        <dbReference type="PROSITE-ProRule" id="PRU00703"/>
    </source>
</evidence>
<evidence type="ECO:0000256" key="3">
    <source>
        <dbReference type="SAM" id="MobiDB-lite"/>
    </source>
</evidence>
<name>A0ABP3JEA4_9BACI</name>
<dbReference type="SUPFAM" id="SSF54631">
    <property type="entry name" value="CBS-domain pair"/>
    <property type="match status" value="1"/>
</dbReference>
<sequence>MENAIKNLMSSNIVSVTSEQSVQEAAALMEQNDIGAIPVIENGQLRGIITDRDITLRATAKNQQSNCPISQCMSSEIVSADASMDIHEAANLMAQKQIRRLPVTENGQAVGMLSIGDLAQQNIYRNEAGDALSNISIPKASMQGAQQQANAQAAQQQANAQAAQQQNAQMQQQQNAQMAQQQNAQMQQQQNAQMNQQNNKGMQ</sequence>
<feature type="domain" description="CBS" evidence="4">
    <location>
        <begin position="9"/>
        <end position="65"/>
    </location>
</feature>
<dbReference type="Gene3D" id="3.10.580.10">
    <property type="entry name" value="CBS-domain"/>
    <property type="match status" value="1"/>
</dbReference>
<feature type="domain" description="CBS" evidence="4">
    <location>
        <begin position="73"/>
        <end position="128"/>
    </location>
</feature>
<keyword evidence="6" id="KW-1185">Reference proteome</keyword>
<keyword evidence="1 2" id="KW-0129">CBS domain</keyword>
<gene>
    <name evidence="5" type="ORF">GCM10008935_01800</name>
</gene>
<organism evidence="5 6">
    <name type="scientific">Alkalibacillus silvisoli</name>
    <dbReference type="NCBI Taxonomy" id="392823"/>
    <lineage>
        <taxon>Bacteria</taxon>
        <taxon>Bacillati</taxon>
        <taxon>Bacillota</taxon>
        <taxon>Bacilli</taxon>
        <taxon>Bacillales</taxon>
        <taxon>Bacillaceae</taxon>
        <taxon>Alkalibacillus</taxon>
    </lineage>
</organism>
<reference evidence="6" key="1">
    <citation type="journal article" date="2019" name="Int. J. Syst. Evol. Microbiol.">
        <title>The Global Catalogue of Microorganisms (GCM) 10K type strain sequencing project: providing services to taxonomists for standard genome sequencing and annotation.</title>
        <authorList>
            <consortium name="The Broad Institute Genomics Platform"/>
            <consortium name="The Broad Institute Genome Sequencing Center for Infectious Disease"/>
            <person name="Wu L."/>
            <person name="Ma J."/>
        </authorList>
    </citation>
    <scope>NUCLEOTIDE SEQUENCE [LARGE SCALE GENOMIC DNA]</scope>
    <source>
        <strain evidence="6">JCM 14193</strain>
    </source>
</reference>
<feature type="region of interest" description="Disordered" evidence="3">
    <location>
        <begin position="146"/>
        <end position="203"/>
    </location>
</feature>
<dbReference type="InterPro" id="IPR000644">
    <property type="entry name" value="CBS_dom"/>
</dbReference>
<dbReference type="InterPro" id="IPR051257">
    <property type="entry name" value="Diverse_CBS-Domain"/>
</dbReference>
<dbReference type="InterPro" id="IPR046342">
    <property type="entry name" value="CBS_dom_sf"/>
</dbReference>
<dbReference type="Proteomes" id="UP001500740">
    <property type="component" value="Unassembled WGS sequence"/>
</dbReference>
<dbReference type="PANTHER" id="PTHR43080">
    <property type="entry name" value="CBS DOMAIN-CONTAINING PROTEIN CBSX3, MITOCHONDRIAL"/>
    <property type="match status" value="1"/>
</dbReference>
<dbReference type="EMBL" id="BAAACZ010000003">
    <property type="protein sequence ID" value="GAA0450959.1"/>
    <property type="molecule type" value="Genomic_DNA"/>
</dbReference>
<dbReference type="CDD" id="cd04622">
    <property type="entry name" value="CBS_pair_HRP1_like"/>
    <property type="match status" value="1"/>
</dbReference>
<evidence type="ECO:0000313" key="5">
    <source>
        <dbReference type="EMBL" id="GAA0450959.1"/>
    </source>
</evidence>
<accession>A0ABP3JEA4</accession>
<dbReference type="Pfam" id="PF00571">
    <property type="entry name" value="CBS"/>
    <property type="match status" value="2"/>
</dbReference>
<comment type="caution">
    <text evidence="5">The sequence shown here is derived from an EMBL/GenBank/DDBJ whole genome shotgun (WGS) entry which is preliminary data.</text>
</comment>